<dbReference type="InterPro" id="IPR036388">
    <property type="entry name" value="WH-like_DNA-bd_sf"/>
</dbReference>
<evidence type="ECO:0000256" key="3">
    <source>
        <dbReference type="ARBA" id="ARBA00023163"/>
    </source>
</evidence>
<evidence type="ECO:0000256" key="1">
    <source>
        <dbReference type="ARBA" id="ARBA00023015"/>
    </source>
</evidence>
<dbReference type="RefSeq" id="WP_136892522.1">
    <property type="nucleotide sequence ID" value="NZ_SWJE01000002.1"/>
</dbReference>
<dbReference type="GO" id="GO:0003677">
    <property type="term" value="F:DNA binding"/>
    <property type="evidence" value="ECO:0007669"/>
    <property type="project" value="UniProtKB-KW"/>
</dbReference>
<dbReference type="PROSITE" id="PS50949">
    <property type="entry name" value="HTH_GNTR"/>
    <property type="match status" value="1"/>
</dbReference>
<keyword evidence="1" id="KW-0805">Transcription regulation</keyword>
<dbReference type="AlphaFoldDB" id="A0A4U1ICY2"/>
<comment type="caution">
    <text evidence="5">The sequence shown here is derived from an EMBL/GenBank/DDBJ whole genome shotgun (WGS) entry which is preliminary data.</text>
</comment>
<dbReference type="Proteomes" id="UP000305539">
    <property type="component" value="Unassembled WGS sequence"/>
</dbReference>
<dbReference type="Pfam" id="PF07729">
    <property type="entry name" value="FCD"/>
    <property type="match status" value="1"/>
</dbReference>
<dbReference type="EMBL" id="SWJE01000002">
    <property type="protein sequence ID" value="TKC91484.1"/>
    <property type="molecule type" value="Genomic_DNA"/>
</dbReference>
<sequence>MTNKLSVSSFTPVSGQSAPEAIVRRLTEAITSGELKPGDKLPREDELARSLGVAPMTLRNALASLREFGLVVTTRGRFGGSFVASDIGERLRKAAQTSSMTAQELRSLTDWRRAISGEACYLAAERGAARDFELIQEAAAEFLRCAADVAPRRMADARLHTLIAEASRSADLLREEIQIQEKLNILILPQPTPRLAKDTASMQHDALISAIISRNPEAARREMLVHVESTYDWSSSMSKAYRT</sequence>
<dbReference type="Pfam" id="PF00392">
    <property type="entry name" value="GntR"/>
    <property type="match status" value="1"/>
</dbReference>
<feature type="domain" description="HTH gntR-type" evidence="4">
    <location>
        <begin position="16"/>
        <end position="86"/>
    </location>
</feature>
<evidence type="ECO:0000313" key="6">
    <source>
        <dbReference type="Proteomes" id="UP000305539"/>
    </source>
</evidence>
<dbReference type="SUPFAM" id="SSF46785">
    <property type="entry name" value="Winged helix' DNA-binding domain"/>
    <property type="match status" value="1"/>
</dbReference>
<organism evidence="5 6">
    <name type="scientific">Trinickia terrae</name>
    <dbReference type="NCBI Taxonomy" id="2571161"/>
    <lineage>
        <taxon>Bacteria</taxon>
        <taxon>Pseudomonadati</taxon>
        <taxon>Pseudomonadota</taxon>
        <taxon>Betaproteobacteria</taxon>
        <taxon>Burkholderiales</taxon>
        <taxon>Burkholderiaceae</taxon>
        <taxon>Trinickia</taxon>
    </lineage>
</organism>
<evidence type="ECO:0000256" key="2">
    <source>
        <dbReference type="ARBA" id="ARBA00023125"/>
    </source>
</evidence>
<evidence type="ECO:0000313" key="5">
    <source>
        <dbReference type="EMBL" id="TKC91484.1"/>
    </source>
</evidence>
<keyword evidence="2" id="KW-0238">DNA-binding</keyword>
<dbReference type="InterPro" id="IPR011711">
    <property type="entry name" value="GntR_C"/>
</dbReference>
<keyword evidence="3" id="KW-0804">Transcription</keyword>
<proteinExistence type="predicted"/>
<dbReference type="SMART" id="SM00895">
    <property type="entry name" value="FCD"/>
    <property type="match status" value="1"/>
</dbReference>
<name>A0A4U1ICY2_9BURK</name>
<dbReference type="InterPro" id="IPR000524">
    <property type="entry name" value="Tscrpt_reg_HTH_GntR"/>
</dbReference>
<dbReference type="CDD" id="cd07377">
    <property type="entry name" value="WHTH_GntR"/>
    <property type="match status" value="1"/>
</dbReference>
<dbReference type="OrthoDB" id="5450856at2"/>
<gene>
    <name evidence="5" type="ORF">FAZ69_03200</name>
</gene>
<accession>A0A4U1ICY2</accession>
<dbReference type="Gene3D" id="1.10.10.10">
    <property type="entry name" value="Winged helix-like DNA-binding domain superfamily/Winged helix DNA-binding domain"/>
    <property type="match status" value="1"/>
</dbReference>
<dbReference type="SUPFAM" id="SSF48008">
    <property type="entry name" value="GntR ligand-binding domain-like"/>
    <property type="match status" value="1"/>
</dbReference>
<protein>
    <submittedName>
        <fullName evidence="5">FadR family transcriptional regulator</fullName>
    </submittedName>
</protein>
<keyword evidence="6" id="KW-1185">Reference proteome</keyword>
<dbReference type="Gene3D" id="1.20.120.530">
    <property type="entry name" value="GntR ligand-binding domain-like"/>
    <property type="match status" value="1"/>
</dbReference>
<dbReference type="InterPro" id="IPR008920">
    <property type="entry name" value="TF_FadR/GntR_C"/>
</dbReference>
<dbReference type="PANTHER" id="PTHR43537:SF5">
    <property type="entry name" value="UXU OPERON TRANSCRIPTIONAL REGULATOR"/>
    <property type="match status" value="1"/>
</dbReference>
<dbReference type="SMART" id="SM00345">
    <property type="entry name" value="HTH_GNTR"/>
    <property type="match status" value="1"/>
</dbReference>
<reference evidence="5 6" key="1">
    <citation type="submission" date="2019-04" db="EMBL/GenBank/DDBJ databases">
        <title>Trinickia sp. 7GSK02, isolated from subtropical forest soil.</title>
        <authorList>
            <person name="Gao Z.-H."/>
            <person name="Qiu L.-H."/>
        </authorList>
    </citation>
    <scope>NUCLEOTIDE SEQUENCE [LARGE SCALE GENOMIC DNA]</scope>
    <source>
        <strain evidence="5 6">7GSK02</strain>
    </source>
</reference>
<dbReference type="PANTHER" id="PTHR43537">
    <property type="entry name" value="TRANSCRIPTIONAL REGULATOR, GNTR FAMILY"/>
    <property type="match status" value="1"/>
</dbReference>
<evidence type="ECO:0000259" key="4">
    <source>
        <dbReference type="PROSITE" id="PS50949"/>
    </source>
</evidence>
<dbReference type="GO" id="GO:0003700">
    <property type="term" value="F:DNA-binding transcription factor activity"/>
    <property type="evidence" value="ECO:0007669"/>
    <property type="project" value="InterPro"/>
</dbReference>
<dbReference type="InterPro" id="IPR036390">
    <property type="entry name" value="WH_DNA-bd_sf"/>
</dbReference>